<dbReference type="Gene3D" id="3.90.420.10">
    <property type="entry name" value="Oxidoreductase, molybdopterin-binding domain"/>
    <property type="match status" value="1"/>
</dbReference>
<keyword evidence="4" id="KW-1185">Reference proteome</keyword>
<dbReference type="Pfam" id="PF00174">
    <property type="entry name" value="Oxidored_molyb"/>
    <property type="match status" value="1"/>
</dbReference>
<name>A0A1Z9YXX1_9GAMM</name>
<dbReference type="OrthoDB" id="482420at2"/>
<evidence type="ECO:0000259" key="2">
    <source>
        <dbReference type="Pfam" id="PF00174"/>
    </source>
</evidence>
<dbReference type="AlphaFoldDB" id="A0A1Z9YXX1"/>
<feature type="signal peptide" evidence="1">
    <location>
        <begin position="1"/>
        <end position="30"/>
    </location>
</feature>
<dbReference type="InterPro" id="IPR000572">
    <property type="entry name" value="OxRdtase_Mopterin-bd_dom"/>
</dbReference>
<accession>A0A1Z9YXX1</accession>
<gene>
    <name evidence="3" type="ORF">CAP51_10275</name>
</gene>
<protein>
    <recommendedName>
        <fullName evidence="2">Oxidoreductase molybdopterin-binding domain-containing protein</fullName>
    </recommendedName>
</protein>
<reference evidence="3 4" key="1">
    <citation type="submission" date="2017-05" db="EMBL/GenBank/DDBJ databases">
        <title>Acinetobacter populi ANC 5415 (= PBJ7), whole genome shotgun sequencing project.</title>
        <authorList>
            <person name="Nemec A."/>
            <person name="Radolfova-Krizova L."/>
        </authorList>
    </citation>
    <scope>NUCLEOTIDE SEQUENCE [LARGE SCALE GENOMIC DNA]</scope>
    <source>
        <strain evidence="3 4">PBJ7</strain>
    </source>
</reference>
<dbReference type="EMBL" id="NEXX01000003">
    <property type="protein sequence ID" value="OUY07067.1"/>
    <property type="molecule type" value="Genomic_DNA"/>
</dbReference>
<evidence type="ECO:0000313" key="4">
    <source>
        <dbReference type="Proteomes" id="UP000196536"/>
    </source>
</evidence>
<dbReference type="InterPro" id="IPR036374">
    <property type="entry name" value="OxRdtase_Mopterin-bd_sf"/>
</dbReference>
<dbReference type="SUPFAM" id="SSF56524">
    <property type="entry name" value="Oxidoreductase molybdopterin-binding domain"/>
    <property type="match status" value="1"/>
</dbReference>
<sequence>MGILAGGHMKKIYLALCCVILPCFSPLTLAHAPTENIQQYISTELKIVGQVKQALTLDVNALSQYPQVIQNMQISKKNGEISELIQYQGVRLTDVLNAADIMTTHHNDVKKIIVIASAKDDYQVVFSWNELFNSPNGEGVIVIYQQDGHMLDDKTGRIALISSRDKLTGPRFVKWLDEIRVVQISN</sequence>
<organism evidence="3 4">
    <name type="scientific">Acinetobacter populi</name>
    <dbReference type="NCBI Taxonomy" id="1582270"/>
    <lineage>
        <taxon>Bacteria</taxon>
        <taxon>Pseudomonadati</taxon>
        <taxon>Pseudomonadota</taxon>
        <taxon>Gammaproteobacteria</taxon>
        <taxon>Moraxellales</taxon>
        <taxon>Moraxellaceae</taxon>
        <taxon>Acinetobacter</taxon>
    </lineage>
</organism>
<dbReference type="Proteomes" id="UP000196536">
    <property type="component" value="Unassembled WGS sequence"/>
</dbReference>
<feature type="chain" id="PRO_5012261756" description="Oxidoreductase molybdopterin-binding domain-containing protein" evidence="1">
    <location>
        <begin position="31"/>
        <end position="186"/>
    </location>
</feature>
<proteinExistence type="predicted"/>
<comment type="caution">
    <text evidence="3">The sequence shown here is derived from an EMBL/GenBank/DDBJ whole genome shotgun (WGS) entry which is preliminary data.</text>
</comment>
<feature type="domain" description="Oxidoreductase molybdopterin-binding" evidence="2">
    <location>
        <begin position="42"/>
        <end position="183"/>
    </location>
</feature>
<keyword evidence="1" id="KW-0732">Signal</keyword>
<evidence type="ECO:0000256" key="1">
    <source>
        <dbReference type="SAM" id="SignalP"/>
    </source>
</evidence>
<evidence type="ECO:0000313" key="3">
    <source>
        <dbReference type="EMBL" id="OUY07067.1"/>
    </source>
</evidence>